<feature type="compositionally biased region" description="Pro residues" evidence="6">
    <location>
        <begin position="941"/>
        <end position="959"/>
    </location>
</feature>
<keyword evidence="5" id="KW-0931">ER-Golgi transport</keyword>
<feature type="region of interest" description="Disordered" evidence="6">
    <location>
        <begin position="935"/>
        <end position="1027"/>
    </location>
</feature>
<evidence type="ECO:0000256" key="4">
    <source>
        <dbReference type="ARBA" id="ARBA00022824"/>
    </source>
</evidence>
<dbReference type="Gene3D" id="1.25.40.1030">
    <property type="match status" value="1"/>
</dbReference>
<feature type="region of interest" description="Disordered" evidence="6">
    <location>
        <begin position="33"/>
        <end position="85"/>
    </location>
</feature>
<feature type="region of interest" description="Disordered" evidence="6">
    <location>
        <begin position="843"/>
        <end position="870"/>
    </location>
</feature>
<keyword evidence="4" id="KW-0256">Endoplasmic reticulum</keyword>
<keyword evidence="3" id="KW-0813">Transport</keyword>
<dbReference type="AlphaFoldDB" id="A0A196S766"/>
<protein>
    <submittedName>
        <fullName evidence="8">COPII coat assembly protein SEC16</fullName>
    </submittedName>
</protein>
<evidence type="ECO:0000313" key="8">
    <source>
        <dbReference type="EMBL" id="OAO12206.1"/>
    </source>
</evidence>
<dbReference type="PANTHER" id="PTHR13402">
    <property type="entry name" value="RGPR-RELATED"/>
    <property type="match status" value="1"/>
</dbReference>
<organism evidence="8 9">
    <name type="scientific">Blastocystis sp. subtype 1 (strain ATCC 50177 / NandII)</name>
    <dbReference type="NCBI Taxonomy" id="478820"/>
    <lineage>
        <taxon>Eukaryota</taxon>
        <taxon>Sar</taxon>
        <taxon>Stramenopiles</taxon>
        <taxon>Bigyra</taxon>
        <taxon>Opalozoa</taxon>
        <taxon>Opalinata</taxon>
        <taxon>Blastocystidae</taxon>
        <taxon>Blastocystis</taxon>
    </lineage>
</organism>
<proteinExistence type="inferred from homology"/>
<dbReference type="PANTHER" id="PTHR13402:SF6">
    <property type="entry name" value="SECRETORY 16, ISOFORM I"/>
    <property type="match status" value="1"/>
</dbReference>
<evidence type="ECO:0000256" key="3">
    <source>
        <dbReference type="ARBA" id="ARBA00022448"/>
    </source>
</evidence>
<dbReference type="GO" id="GO:0016192">
    <property type="term" value="P:vesicle-mediated transport"/>
    <property type="evidence" value="ECO:0007669"/>
    <property type="project" value="UniProtKB-KW"/>
</dbReference>
<comment type="subcellular location">
    <subcellularLocation>
        <location evidence="1">Endoplasmic reticulum</location>
    </subcellularLocation>
</comment>
<evidence type="ECO:0000256" key="1">
    <source>
        <dbReference type="ARBA" id="ARBA00004240"/>
    </source>
</evidence>
<dbReference type="InterPro" id="IPR024298">
    <property type="entry name" value="Sec16_Sec23-bd"/>
</dbReference>
<gene>
    <name evidence="8" type="ORF">AV274_6086</name>
</gene>
<evidence type="ECO:0000259" key="7">
    <source>
        <dbReference type="Pfam" id="PF12931"/>
    </source>
</evidence>
<reference evidence="8 9" key="1">
    <citation type="submission" date="2016-05" db="EMBL/GenBank/DDBJ databases">
        <title>Nuclear genome of Blastocystis sp. subtype 1 NandII.</title>
        <authorList>
            <person name="Gentekaki E."/>
            <person name="Curtis B."/>
            <person name="Stairs C."/>
            <person name="Eme L."/>
            <person name="Herman E."/>
            <person name="Klimes V."/>
            <person name="Arias M.C."/>
            <person name="Elias M."/>
            <person name="Hilliou F."/>
            <person name="Klute M."/>
            <person name="Malik S.-B."/>
            <person name="Pightling A."/>
            <person name="Rachubinski R."/>
            <person name="Salas D."/>
            <person name="Schlacht A."/>
            <person name="Suga H."/>
            <person name="Archibald J."/>
            <person name="Ball S.G."/>
            <person name="Clark G."/>
            <person name="Dacks J."/>
            <person name="Van Der Giezen M."/>
            <person name="Tsaousis A."/>
            <person name="Roger A."/>
        </authorList>
    </citation>
    <scope>NUCLEOTIDE SEQUENCE [LARGE SCALE GENOMIC DNA]</scope>
    <source>
        <strain evidence="9">ATCC 50177 / NandII</strain>
    </source>
</reference>
<feature type="compositionally biased region" description="Basic residues" evidence="6">
    <location>
        <begin position="1003"/>
        <end position="1017"/>
    </location>
</feature>
<feature type="compositionally biased region" description="Pro residues" evidence="6">
    <location>
        <begin position="294"/>
        <end position="340"/>
    </location>
</feature>
<dbReference type="GO" id="GO:0007030">
    <property type="term" value="P:Golgi organization"/>
    <property type="evidence" value="ECO:0007669"/>
    <property type="project" value="TreeGrafter"/>
</dbReference>
<feature type="compositionally biased region" description="Pro residues" evidence="6">
    <location>
        <begin position="853"/>
        <end position="866"/>
    </location>
</feature>
<evidence type="ECO:0000256" key="6">
    <source>
        <dbReference type="SAM" id="MobiDB-lite"/>
    </source>
</evidence>
<keyword evidence="9" id="KW-1185">Reference proteome</keyword>
<dbReference type="GO" id="GO:0012507">
    <property type="term" value="C:ER to Golgi transport vesicle membrane"/>
    <property type="evidence" value="ECO:0007669"/>
    <property type="project" value="TreeGrafter"/>
</dbReference>
<feature type="compositionally biased region" description="Low complexity" evidence="6">
    <location>
        <begin position="161"/>
        <end position="179"/>
    </location>
</feature>
<dbReference type="STRING" id="478820.A0A196S766"/>
<sequence>MRIAAYPVSTRPVAAPMPITPLKPVEAPVPAVKSKEPVKHRIQPLPIAQSFTPAPMKPAPAKPVPAKDEKPATRHRPKPLLPPAVMGPAMATPVAPVAPVAPAVSAPPTASPATITEQALASTEEVLASLQKREARIDDITAEAFFTAPEATPRPDDVVPAAESIAEPTAESTTESTAELVEEPTAKTIEEPTAESTTETTAEQEEKAAADVTPSADVDAAPPTSDAPAALPPTDAPEAAAQPPTPEMPVTPSPLPSTPLAPTPFAPTPAPLSTPRKPAHKSARRPMASYTPHPLQPLQPLQPAPSQPLQPTPLQPIQPTPIQPTPLQPAPLQPLQPTPLQPFTSEMNQSEDDHGVCACVSFSATGGVVIAKPGSVVMRPLNDLVDEDQRQLYALYPGPLTRGSKKDRVLQFIDYQYNHSTSTEWQLLWGVLRIHVEANGVINGERSKATTEKLCALLMNHSSNTVDLPPAEIPNPDTATYASDLISIQDMLLEGKRMDAISVAKANHIWPLALLAGYMEGEDMFRSVCMEYCSAVFPPSNTLAVILPLILSQGKAKLEGVSLENWPRLLSGVLATVSSANSIPILTEMGKNLAAQQHLIPAQICFMLAGKELQPVSADPSFCLLGCDMRAEARASVSVTDACIEASEVYEFGLSLNNSVYRSRVLLPLKLLHALRLGEVGCVDACLAYLEELKEGARALRASDSLLQQLRLTEDRLQQSGGSEREAGRGGFLSQLFSAVDKGINSFMSAVEEKEEKPAESAVSSVPSVPLTPTMPVTPAIPAVPVTPVTPALPVTPQSQAPIPAAPVPAPSGLRGAASRGPHRHVRNSLPKAFVPFVPAEPVAPTPSAEPATPVPSAPMPQPMQPMQPIQPVQPIQSEVEKPKEEERSGWSLFGSLFGRSDTGKKVYKVELPKNEVKPYYDEAKKKWIIPGMEEEEEKAPLPPPPPMEIKPVQPPANEPPVEEKPKEIAPPMPAIKPFVPTTPMTEEKEEEKEKEAEESHKPGQRNRRVAKSRPKGKPMNLYTSAF</sequence>
<evidence type="ECO:0000313" key="9">
    <source>
        <dbReference type="Proteomes" id="UP000078348"/>
    </source>
</evidence>
<dbReference type="GO" id="GO:0070971">
    <property type="term" value="C:endoplasmic reticulum exit site"/>
    <property type="evidence" value="ECO:0007669"/>
    <property type="project" value="TreeGrafter"/>
</dbReference>
<feature type="region of interest" description="Disordered" evidence="6">
    <location>
        <begin position="144"/>
        <end position="350"/>
    </location>
</feature>
<dbReference type="Pfam" id="PF12931">
    <property type="entry name" value="TPR_Sec16"/>
    <property type="match status" value="1"/>
</dbReference>
<dbReference type="Proteomes" id="UP000078348">
    <property type="component" value="Unassembled WGS sequence"/>
</dbReference>
<accession>A0A196S766</accession>
<dbReference type="GO" id="GO:0070973">
    <property type="term" value="P:protein localization to endoplasmic reticulum exit site"/>
    <property type="evidence" value="ECO:0007669"/>
    <property type="project" value="TreeGrafter"/>
</dbReference>
<feature type="compositionally biased region" description="Low complexity" evidence="6">
    <location>
        <begin position="210"/>
        <end position="229"/>
    </location>
</feature>
<feature type="compositionally biased region" description="Basic and acidic residues" evidence="6">
    <location>
        <begin position="992"/>
        <end position="1002"/>
    </location>
</feature>
<comment type="similarity">
    <text evidence="2">Belongs to the SEC16 family.</text>
</comment>
<comment type="caution">
    <text evidence="8">The sequence shown here is derived from an EMBL/GenBank/DDBJ whole genome shotgun (WGS) entry which is preliminary data.</text>
</comment>
<name>A0A196S766_BLAHN</name>
<feature type="compositionally biased region" description="Pro residues" evidence="6">
    <location>
        <begin position="243"/>
        <end position="272"/>
    </location>
</feature>
<evidence type="ECO:0000256" key="5">
    <source>
        <dbReference type="ARBA" id="ARBA00022892"/>
    </source>
</evidence>
<dbReference type="OrthoDB" id="8918678at2759"/>
<evidence type="ECO:0000256" key="2">
    <source>
        <dbReference type="ARBA" id="ARBA00005927"/>
    </source>
</evidence>
<dbReference type="EMBL" id="LXWW01000558">
    <property type="protein sequence ID" value="OAO12206.1"/>
    <property type="molecule type" value="Genomic_DNA"/>
</dbReference>
<feature type="domain" description="Sec16 Sec23-binding" evidence="7">
    <location>
        <begin position="488"/>
        <end position="748"/>
    </location>
</feature>